<dbReference type="Proteomes" id="UP001152607">
    <property type="component" value="Unassembled WGS sequence"/>
</dbReference>
<accession>A0A9W4UNJ2</accession>
<evidence type="ECO:0000313" key="1">
    <source>
        <dbReference type="EMBL" id="CAI6337498.1"/>
    </source>
</evidence>
<keyword evidence="2" id="KW-1185">Reference proteome</keyword>
<dbReference type="AlphaFoldDB" id="A0A9W4UNJ2"/>
<proteinExistence type="predicted"/>
<name>A0A9W4UNJ2_9PLEO</name>
<dbReference type="EMBL" id="CAOQHR010000007">
    <property type="protein sequence ID" value="CAI6337498.1"/>
    <property type="molecule type" value="Genomic_DNA"/>
</dbReference>
<reference evidence="1" key="1">
    <citation type="submission" date="2023-01" db="EMBL/GenBank/DDBJ databases">
        <authorList>
            <person name="Van Ghelder C."/>
            <person name="Rancurel C."/>
        </authorList>
    </citation>
    <scope>NUCLEOTIDE SEQUENCE</scope>
    <source>
        <strain evidence="1">CNCM I-4278</strain>
    </source>
</reference>
<evidence type="ECO:0000313" key="2">
    <source>
        <dbReference type="Proteomes" id="UP001152607"/>
    </source>
</evidence>
<protein>
    <submittedName>
        <fullName evidence="1">Uncharacterized protein</fullName>
    </submittedName>
</protein>
<sequence>MSRLDLWFECYGYYNIARQMVSALVAVEHYNSKRLKGSVWPLDLQEERASIVGCAGSRWWVWGGFLQWWKPSAICTNHTTGWRLTHNTMLMPDIVRVAIGGIVWIIVGPQFPEEFSKAQERLLDIMGCSIIRDSLIIHVYSVLSCPRWPVLLHHDPYLLQLRAKCVATDEQ</sequence>
<organism evidence="1 2">
    <name type="scientific">Periconia digitata</name>
    <dbReference type="NCBI Taxonomy" id="1303443"/>
    <lineage>
        <taxon>Eukaryota</taxon>
        <taxon>Fungi</taxon>
        <taxon>Dikarya</taxon>
        <taxon>Ascomycota</taxon>
        <taxon>Pezizomycotina</taxon>
        <taxon>Dothideomycetes</taxon>
        <taxon>Pleosporomycetidae</taxon>
        <taxon>Pleosporales</taxon>
        <taxon>Massarineae</taxon>
        <taxon>Periconiaceae</taxon>
        <taxon>Periconia</taxon>
    </lineage>
</organism>
<gene>
    <name evidence="1" type="ORF">PDIGIT_LOCUS10610</name>
</gene>
<comment type="caution">
    <text evidence="1">The sequence shown here is derived from an EMBL/GenBank/DDBJ whole genome shotgun (WGS) entry which is preliminary data.</text>
</comment>